<evidence type="ECO:0000313" key="5">
    <source>
        <dbReference type="EMBL" id="QIB69412.1"/>
    </source>
</evidence>
<feature type="domain" description="RNA-binding S4" evidence="4">
    <location>
        <begin position="15"/>
        <end position="80"/>
    </location>
</feature>
<dbReference type="InterPro" id="IPR029063">
    <property type="entry name" value="SAM-dependent_MTases_sf"/>
</dbReference>
<gene>
    <name evidence="5" type="ORF">Ami103574_08755</name>
</gene>
<dbReference type="InterPro" id="IPR002877">
    <property type="entry name" value="RNA_MeTrfase_FtsJ_dom"/>
</dbReference>
<evidence type="ECO:0000256" key="1">
    <source>
        <dbReference type="ARBA" id="ARBA00022884"/>
    </source>
</evidence>
<evidence type="ECO:0000313" key="6">
    <source>
        <dbReference type="Proteomes" id="UP000466848"/>
    </source>
</evidence>
<dbReference type="Gene3D" id="3.10.290.10">
    <property type="entry name" value="RNA-binding S4 domain"/>
    <property type="match status" value="1"/>
</dbReference>
<dbReference type="InterPro" id="IPR036986">
    <property type="entry name" value="S4_RNA-bd_sf"/>
</dbReference>
<keyword evidence="5" id="KW-0808">Transferase</keyword>
<proteinExistence type="inferred from homology"/>
<dbReference type="CDD" id="cd00165">
    <property type="entry name" value="S4"/>
    <property type="match status" value="1"/>
</dbReference>
<dbReference type="NCBIfam" id="TIGR00478">
    <property type="entry name" value="tly"/>
    <property type="match status" value="1"/>
</dbReference>
<keyword evidence="6" id="KW-1185">Reference proteome</keyword>
<dbReference type="SMART" id="SM00363">
    <property type="entry name" value="S4"/>
    <property type="match status" value="1"/>
</dbReference>
<accession>A0A858BVH0</accession>
<dbReference type="PANTHER" id="PTHR32319:SF0">
    <property type="entry name" value="BACTERIAL HEMOLYSIN-LIKE PROTEIN"/>
    <property type="match status" value="1"/>
</dbReference>
<dbReference type="GO" id="GO:0032259">
    <property type="term" value="P:methylation"/>
    <property type="evidence" value="ECO:0007669"/>
    <property type="project" value="UniProtKB-KW"/>
</dbReference>
<dbReference type="Pfam" id="PF01479">
    <property type="entry name" value="S4"/>
    <property type="match status" value="1"/>
</dbReference>
<organism evidence="5 6">
    <name type="scientific">Aminipila butyrica</name>
    <dbReference type="NCBI Taxonomy" id="433296"/>
    <lineage>
        <taxon>Bacteria</taxon>
        <taxon>Bacillati</taxon>
        <taxon>Bacillota</taxon>
        <taxon>Clostridia</taxon>
        <taxon>Peptostreptococcales</taxon>
        <taxon>Anaerovoracaceae</taxon>
        <taxon>Aminipila</taxon>
    </lineage>
</organism>
<keyword evidence="1 3" id="KW-0694">RNA-binding</keyword>
<dbReference type="Gene3D" id="3.40.50.150">
    <property type="entry name" value="Vaccinia Virus protein VP39"/>
    <property type="match status" value="1"/>
</dbReference>
<dbReference type="InterPro" id="IPR047048">
    <property type="entry name" value="TlyA"/>
</dbReference>
<dbReference type="KEGG" id="abut:Ami103574_08755"/>
<comment type="similarity">
    <text evidence="2">Belongs to the TlyA family.</text>
</comment>
<name>A0A858BVH0_9FIRM</name>
<dbReference type="SUPFAM" id="SSF55174">
    <property type="entry name" value="Alpha-L RNA-binding motif"/>
    <property type="match status" value="1"/>
</dbReference>
<dbReference type="InterPro" id="IPR002942">
    <property type="entry name" value="S4_RNA-bd"/>
</dbReference>
<reference evidence="5 6" key="1">
    <citation type="submission" date="2020-02" db="EMBL/GenBank/DDBJ databases">
        <authorList>
            <person name="Kim Y.B."/>
            <person name="Roh S.W."/>
        </authorList>
    </citation>
    <scope>NUCLEOTIDE SEQUENCE [LARGE SCALE GENOMIC DNA]</scope>
    <source>
        <strain evidence="5 6">DSM 103574</strain>
    </source>
</reference>
<sequence>MWTVYAKGCVTLLKDRLDVMLVEKGLFPSREKAKGAIMAGIVYVDGQRVDKAGTPVSDTSEFFVKEDICPYVSRGGLKLEKALEVFDFQLEGAVCADIGASTGGFTDCMLKNGAAKVFAIDVGYGQLAWKLRNDPKVVNMEKVNIRYLDVDTVGRNMNFISIDVSFISLKLVFPVASQLLADTGSIVCLVKPQFEAGKEQVGKKGIVRDIRVHKEVLRNVAGYAREWGLYPQALTFSPVTGAKGNIEYLLHLKKVESDSFTDEMIEQIADLSHQTLD</sequence>
<dbReference type="GO" id="GO:0008168">
    <property type="term" value="F:methyltransferase activity"/>
    <property type="evidence" value="ECO:0007669"/>
    <property type="project" value="UniProtKB-KW"/>
</dbReference>
<dbReference type="PANTHER" id="PTHR32319">
    <property type="entry name" value="BACTERIAL HEMOLYSIN-LIKE PROTEIN"/>
    <property type="match status" value="1"/>
</dbReference>
<keyword evidence="5" id="KW-0489">Methyltransferase</keyword>
<dbReference type="InterPro" id="IPR004538">
    <property type="entry name" value="Hemolysin_A/TlyA"/>
</dbReference>
<dbReference type="EMBL" id="CP048649">
    <property type="protein sequence ID" value="QIB69412.1"/>
    <property type="molecule type" value="Genomic_DNA"/>
</dbReference>
<protein>
    <submittedName>
        <fullName evidence="5">TlyA family RNA methyltransferase</fullName>
    </submittedName>
</protein>
<evidence type="ECO:0000259" key="4">
    <source>
        <dbReference type="SMART" id="SM00363"/>
    </source>
</evidence>
<dbReference type="SUPFAM" id="SSF53335">
    <property type="entry name" value="S-adenosyl-L-methionine-dependent methyltransferases"/>
    <property type="match status" value="1"/>
</dbReference>
<dbReference type="PIRSF" id="PIRSF005578">
    <property type="entry name" value="TlyA"/>
    <property type="match status" value="1"/>
</dbReference>
<dbReference type="Pfam" id="PF01728">
    <property type="entry name" value="FtsJ"/>
    <property type="match status" value="1"/>
</dbReference>
<dbReference type="PROSITE" id="PS50889">
    <property type="entry name" value="S4"/>
    <property type="match status" value="1"/>
</dbReference>
<dbReference type="Proteomes" id="UP000466848">
    <property type="component" value="Chromosome"/>
</dbReference>
<dbReference type="GO" id="GO:0003723">
    <property type="term" value="F:RNA binding"/>
    <property type="evidence" value="ECO:0007669"/>
    <property type="project" value="UniProtKB-KW"/>
</dbReference>
<evidence type="ECO:0000256" key="3">
    <source>
        <dbReference type="PROSITE-ProRule" id="PRU00182"/>
    </source>
</evidence>
<dbReference type="AlphaFoldDB" id="A0A858BVH0"/>
<evidence type="ECO:0000256" key="2">
    <source>
        <dbReference type="ARBA" id="ARBA00029460"/>
    </source>
</evidence>